<proteinExistence type="predicted"/>
<evidence type="ECO:0000313" key="3">
    <source>
        <dbReference type="EMBL" id="GAM34330.1"/>
    </source>
</evidence>
<feature type="transmembrane region" description="Helical" evidence="2">
    <location>
        <begin position="160"/>
        <end position="178"/>
    </location>
</feature>
<feature type="compositionally biased region" description="Basic residues" evidence="1">
    <location>
        <begin position="218"/>
        <end position="230"/>
    </location>
</feature>
<comment type="caution">
    <text evidence="3">The sequence shown here is derived from an EMBL/GenBank/DDBJ whole genome shotgun (WGS) entry which is preliminary data.</text>
</comment>
<organism evidence="3 4">
    <name type="scientific">Talaromyces pinophilus</name>
    <name type="common">Penicillium pinophilum</name>
    <dbReference type="NCBI Taxonomy" id="128442"/>
    <lineage>
        <taxon>Eukaryota</taxon>
        <taxon>Fungi</taxon>
        <taxon>Dikarya</taxon>
        <taxon>Ascomycota</taxon>
        <taxon>Pezizomycotina</taxon>
        <taxon>Eurotiomycetes</taxon>
        <taxon>Eurotiomycetidae</taxon>
        <taxon>Eurotiales</taxon>
        <taxon>Trichocomaceae</taxon>
        <taxon>Talaromyces</taxon>
        <taxon>Talaromyces sect. Talaromyces</taxon>
    </lineage>
</organism>
<evidence type="ECO:0000313" key="4">
    <source>
        <dbReference type="Proteomes" id="UP000053095"/>
    </source>
</evidence>
<feature type="region of interest" description="Disordered" evidence="1">
    <location>
        <begin position="69"/>
        <end position="95"/>
    </location>
</feature>
<feature type="transmembrane region" description="Helical" evidence="2">
    <location>
        <begin position="126"/>
        <end position="148"/>
    </location>
</feature>
<keyword evidence="4" id="KW-1185">Reference proteome</keyword>
<name>A0A6V8GZ57_TALPI</name>
<feature type="compositionally biased region" description="Low complexity" evidence="1">
    <location>
        <begin position="82"/>
        <end position="95"/>
    </location>
</feature>
<accession>A0A6V8GZ57</accession>
<evidence type="ECO:0000256" key="1">
    <source>
        <dbReference type="SAM" id="MobiDB-lite"/>
    </source>
</evidence>
<keyword evidence="2" id="KW-1133">Transmembrane helix</keyword>
<dbReference type="EMBL" id="DF933811">
    <property type="protein sequence ID" value="GAM34330.1"/>
    <property type="molecule type" value="Genomic_DNA"/>
</dbReference>
<gene>
    <name evidence="3" type="ORF">TCE0_015r01836</name>
</gene>
<keyword evidence="2" id="KW-0472">Membrane</keyword>
<keyword evidence="2" id="KW-0812">Transmembrane</keyword>
<protein>
    <submittedName>
        <fullName evidence="3">Uncharacterized protein</fullName>
    </submittedName>
</protein>
<feature type="region of interest" description="Disordered" evidence="1">
    <location>
        <begin position="206"/>
        <end position="234"/>
    </location>
</feature>
<dbReference type="AlphaFoldDB" id="A0A6V8GZ57"/>
<reference evidence="4" key="1">
    <citation type="journal article" date="2015" name="Genome Announc.">
        <title>Draft genome sequence of Talaromyces cellulolyticus strain Y-94, a source of lignocellulosic biomass-degrading enzymes.</title>
        <authorList>
            <person name="Fujii T."/>
            <person name="Koike H."/>
            <person name="Sawayama S."/>
            <person name="Yano S."/>
            <person name="Inoue H."/>
        </authorList>
    </citation>
    <scope>NUCLEOTIDE SEQUENCE [LARGE SCALE GENOMIC DNA]</scope>
    <source>
        <strain evidence="4">Y-94</strain>
    </source>
</reference>
<dbReference type="Proteomes" id="UP000053095">
    <property type="component" value="Unassembled WGS sequence"/>
</dbReference>
<sequence>MASIGSMKSSLHSPVTVFKGLDSFLSSLRANLQISYEDLNATHLEAFHYSSGHYDLRISPYSNDLTPSSGFADDLEDPPSPTDTSTTSTTQSFSAPTTWTYHATTEDDRQAALQLIAESIREQRSLAIRSILLHPAILAVAFLILTIIIRCALHAPQQKAPAPCFIGTGILIAALIAAERATRKYLTLASAVGDSSWLREGLYQQQRNNNNGPAGGSKHQHSHAHSHSHSRRDSMPLEDEILITKDHDQVVGALVLRTARTNALSSGAPSANGMRALRHRHSNSSTSGRLTGVIRAWTVKSTHRQRGLGLTLLESAVSICRVRRLDGPIFADEQLHSAHIPGLRTLCWPFNAGFEKVEEHAKDCLKGVIEGKERWRM</sequence>
<evidence type="ECO:0000256" key="2">
    <source>
        <dbReference type="SAM" id="Phobius"/>
    </source>
</evidence>